<feature type="domain" description="HTH lacI-type" evidence="4">
    <location>
        <begin position="1"/>
        <end position="56"/>
    </location>
</feature>
<feature type="domain" description="HTH cro/C1-type" evidence="5">
    <location>
        <begin position="1"/>
        <end position="46"/>
    </location>
</feature>
<evidence type="ECO:0000256" key="1">
    <source>
        <dbReference type="ARBA" id="ARBA00023015"/>
    </source>
</evidence>
<dbReference type="InterPro" id="IPR046335">
    <property type="entry name" value="LacI/GalR-like_sensor"/>
</dbReference>
<dbReference type="PRINTS" id="PR00036">
    <property type="entry name" value="HTHLACI"/>
</dbReference>
<dbReference type="Pfam" id="PF13377">
    <property type="entry name" value="Peripla_BP_3"/>
    <property type="match status" value="1"/>
</dbReference>
<dbReference type="CDD" id="cd06267">
    <property type="entry name" value="PBP1_LacI_sugar_binding-like"/>
    <property type="match status" value="1"/>
</dbReference>
<sequence length="337" mass="37182">MNLKDIAALAGVSTATVSNVLNGNNSKVSQETREKIEKIIKEVDYKPNAMARSLAKKESKILGLVVPYIGAEDDFLMNPYYARMVAAIERFVRNRDYYLMLRCVPDCRAVIPLLSSWNVDGAFFLGVMEKDVAEIQDALGAPVVFLDTYSDIKDTVNVGLDDYRGGYLSARYLAGKGHRNIALVCPDYHEAGVVRERYLGFTAALKELDIDFTEDDVFKVDTIYKNAVSVGLDVMLAKKKYTAVATMSDVVAFGVVEGIKQCGLKVPEDISVVGFDNLPECEFMTPKLTTISQDFAAKAKAAVEGMFMILEGQKDGGEDLHLPVQLIERQSVKDISE</sequence>
<dbReference type="GO" id="GO:0000976">
    <property type="term" value="F:transcription cis-regulatory region binding"/>
    <property type="evidence" value="ECO:0007669"/>
    <property type="project" value="TreeGrafter"/>
</dbReference>
<dbReference type="SUPFAM" id="SSF47413">
    <property type="entry name" value="lambda repressor-like DNA-binding domains"/>
    <property type="match status" value="1"/>
</dbReference>
<dbReference type="PROSITE" id="PS00356">
    <property type="entry name" value="HTH_LACI_1"/>
    <property type="match status" value="1"/>
</dbReference>
<dbReference type="PROSITE" id="PS50943">
    <property type="entry name" value="HTH_CROC1"/>
    <property type="match status" value="1"/>
</dbReference>
<dbReference type="CDD" id="cd01392">
    <property type="entry name" value="HTH_LacI"/>
    <property type="match status" value="1"/>
</dbReference>
<dbReference type="GO" id="GO:0003700">
    <property type="term" value="F:DNA-binding transcription factor activity"/>
    <property type="evidence" value="ECO:0007669"/>
    <property type="project" value="TreeGrafter"/>
</dbReference>
<keyword evidence="1" id="KW-0805">Transcription regulation</keyword>
<evidence type="ECO:0000313" key="6">
    <source>
        <dbReference type="EMBL" id="SCZ77857.1"/>
    </source>
</evidence>
<dbReference type="PANTHER" id="PTHR30146:SF24">
    <property type="entry name" value="XYLOSE OPERON REGULATORY PROTEIN"/>
    <property type="match status" value="1"/>
</dbReference>
<organism evidence="6 7">
    <name type="scientific">Pseudobutyrivibrio xylanivorans</name>
    <dbReference type="NCBI Taxonomy" id="185007"/>
    <lineage>
        <taxon>Bacteria</taxon>
        <taxon>Bacillati</taxon>
        <taxon>Bacillota</taxon>
        <taxon>Clostridia</taxon>
        <taxon>Lachnospirales</taxon>
        <taxon>Lachnospiraceae</taxon>
        <taxon>Pseudobutyrivibrio</taxon>
    </lineage>
</organism>
<evidence type="ECO:0000259" key="4">
    <source>
        <dbReference type="PROSITE" id="PS50932"/>
    </source>
</evidence>
<reference evidence="6 7" key="1">
    <citation type="submission" date="2016-10" db="EMBL/GenBank/DDBJ databases">
        <authorList>
            <person name="de Groot N.N."/>
        </authorList>
    </citation>
    <scope>NUCLEOTIDE SEQUENCE [LARGE SCALE GENOMIC DNA]</scope>
    <source>
        <strain evidence="6 7">DSM 10317</strain>
    </source>
</reference>
<proteinExistence type="predicted"/>
<dbReference type="InterPro" id="IPR001387">
    <property type="entry name" value="Cro/C1-type_HTH"/>
</dbReference>
<dbReference type="PANTHER" id="PTHR30146">
    <property type="entry name" value="LACI-RELATED TRANSCRIPTIONAL REPRESSOR"/>
    <property type="match status" value="1"/>
</dbReference>
<dbReference type="Gene3D" id="3.40.50.2300">
    <property type="match status" value="2"/>
</dbReference>
<dbReference type="EMBL" id="FMWK01000004">
    <property type="protein sequence ID" value="SCZ77857.1"/>
    <property type="molecule type" value="Genomic_DNA"/>
</dbReference>
<dbReference type="SMART" id="SM00354">
    <property type="entry name" value="HTH_LACI"/>
    <property type="match status" value="1"/>
</dbReference>
<evidence type="ECO:0000256" key="3">
    <source>
        <dbReference type="ARBA" id="ARBA00023163"/>
    </source>
</evidence>
<accession>A0A1G5RVC5</accession>
<dbReference type="InterPro" id="IPR028082">
    <property type="entry name" value="Peripla_BP_I"/>
</dbReference>
<dbReference type="AlphaFoldDB" id="A0A1G5RVC5"/>
<dbReference type="SUPFAM" id="SSF53822">
    <property type="entry name" value="Periplasmic binding protein-like I"/>
    <property type="match status" value="1"/>
</dbReference>
<evidence type="ECO:0000313" key="7">
    <source>
        <dbReference type="Proteomes" id="UP000199428"/>
    </source>
</evidence>
<dbReference type="InterPro" id="IPR000843">
    <property type="entry name" value="HTH_LacI"/>
</dbReference>
<dbReference type="InterPro" id="IPR010982">
    <property type="entry name" value="Lambda_DNA-bd_dom_sf"/>
</dbReference>
<protein>
    <submittedName>
        <fullName evidence="6">LacI family transcriptional regulator</fullName>
    </submittedName>
</protein>
<name>A0A1G5RVC5_PSEXY</name>
<evidence type="ECO:0000259" key="5">
    <source>
        <dbReference type="PROSITE" id="PS50943"/>
    </source>
</evidence>
<dbReference type="PROSITE" id="PS50932">
    <property type="entry name" value="HTH_LACI_2"/>
    <property type="match status" value="1"/>
</dbReference>
<dbReference type="RefSeq" id="WP_036951655.1">
    <property type="nucleotide sequence ID" value="NZ_FMWK01000004.1"/>
</dbReference>
<dbReference type="Gene3D" id="1.10.260.40">
    <property type="entry name" value="lambda repressor-like DNA-binding domains"/>
    <property type="match status" value="1"/>
</dbReference>
<evidence type="ECO:0000256" key="2">
    <source>
        <dbReference type="ARBA" id="ARBA00023125"/>
    </source>
</evidence>
<dbReference type="Proteomes" id="UP000199428">
    <property type="component" value="Unassembled WGS sequence"/>
</dbReference>
<keyword evidence="2" id="KW-0238">DNA-binding</keyword>
<gene>
    <name evidence="6" type="ORF">SAMN02910350_00965</name>
</gene>
<keyword evidence="3" id="KW-0804">Transcription</keyword>
<dbReference type="Pfam" id="PF00356">
    <property type="entry name" value="LacI"/>
    <property type="match status" value="1"/>
</dbReference>